<evidence type="ECO:0000313" key="2">
    <source>
        <dbReference type="EMBL" id="CCX33620.1"/>
    </source>
</evidence>
<evidence type="ECO:0000256" key="1">
    <source>
        <dbReference type="SAM" id="SignalP"/>
    </source>
</evidence>
<keyword evidence="3" id="KW-1185">Reference proteome</keyword>
<accession>U4LUE0</accession>
<dbReference type="EMBL" id="HF936139">
    <property type="protein sequence ID" value="CCX33620.1"/>
    <property type="molecule type" value="Genomic_DNA"/>
</dbReference>
<reference evidence="2 3" key="1">
    <citation type="journal article" date="2013" name="PLoS Genet.">
        <title>The genome and development-dependent transcriptomes of Pyronema confluens: a window into fungal evolution.</title>
        <authorList>
            <person name="Traeger S."/>
            <person name="Altegoer F."/>
            <person name="Freitag M."/>
            <person name="Gabaldon T."/>
            <person name="Kempken F."/>
            <person name="Kumar A."/>
            <person name="Marcet-Houben M."/>
            <person name="Poggeler S."/>
            <person name="Stajich J.E."/>
            <person name="Nowrousian M."/>
        </authorList>
    </citation>
    <scope>NUCLEOTIDE SEQUENCE [LARGE SCALE GENOMIC DNA]</scope>
    <source>
        <strain evidence="3">CBS 100304</strain>
        <tissue evidence="2">Vegetative mycelium</tissue>
    </source>
</reference>
<evidence type="ECO:0000313" key="3">
    <source>
        <dbReference type="Proteomes" id="UP000018144"/>
    </source>
</evidence>
<proteinExistence type="predicted"/>
<organism evidence="2 3">
    <name type="scientific">Pyronema omphalodes (strain CBS 100304)</name>
    <name type="common">Pyronema confluens</name>
    <dbReference type="NCBI Taxonomy" id="1076935"/>
    <lineage>
        <taxon>Eukaryota</taxon>
        <taxon>Fungi</taxon>
        <taxon>Dikarya</taxon>
        <taxon>Ascomycota</taxon>
        <taxon>Pezizomycotina</taxon>
        <taxon>Pezizomycetes</taxon>
        <taxon>Pezizales</taxon>
        <taxon>Pyronemataceae</taxon>
        <taxon>Pyronema</taxon>
    </lineage>
</organism>
<gene>
    <name evidence="2" type="ORF">PCON_01491</name>
</gene>
<feature type="signal peptide" evidence="1">
    <location>
        <begin position="1"/>
        <end position="21"/>
    </location>
</feature>
<keyword evidence="1" id="KW-0732">Signal</keyword>
<protein>
    <submittedName>
        <fullName evidence="2">Uncharacterized protein</fullName>
    </submittedName>
</protein>
<name>U4LUE0_PYROM</name>
<feature type="chain" id="PRO_5004652388" evidence="1">
    <location>
        <begin position="22"/>
        <end position="128"/>
    </location>
</feature>
<dbReference type="AlphaFoldDB" id="U4LUE0"/>
<sequence length="128" mass="14312">MYLHTTTLLVLLLLQLTTISPYLMNANVLPASSDRISCHPGYHPIDKIQNMTYALQNRRGESCCVKDFCTITARNRGALVLMCIGNLQELCVLCEKIGMAIANCQRDGKVDGRVVFKEMEWEVAVSAF</sequence>
<dbReference type="Proteomes" id="UP000018144">
    <property type="component" value="Unassembled WGS sequence"/>
</dbReference>